<evidence type="ECO:0000256" key="4">
    <source>
        <dbReference type="ARBA" id="ARBA00022989"/>
    </source>
</evidence>
<proteinExistence type="inferred from homology"/>
<feature type="transmembrane region" description="Helical" evidence="6">
    <location>
        <begin position="167"/>
        <end position="187"/>
    </location>
</feature>
<dbReference type="RefSeq" id="WP_081919298.1">
    <property type="nucleotide sequence ID" value="NZ_CCCS020000023.1"/>
</dbReference>
<feature type="transmembrane region" description="Helical" evidence="6">
    <location>
        <begin position="435"/>
        <end position="458"/>
    </location>
</feature>
<feature type="transmembrane region" description="Helical" evidence="6">
    <location>
        <begin position="324"/>
        <end position="348"/>
    </location>
</feature>
<keyword evidence="9" id="KW-1185">Reference proteome</keyword>
<dbReference type="PANTHER" id="PTHR30618:SF0">
    <property type="entry name" value="PURINE-URACIL PERMEASE NCS1"/>
    <property type="match status" value="1"/>
</dbReference>
<keyword evidence="4 6" id="KW-1133">Transmembrane helix</keyword>
<keyword evidence="5 6" id="KW-0472">Membrane</keyword>
<dbReference type="GO" id="GO:0005886">
    <property type="term" value="C:plasma membrane"/>
    <property type="evidence" value="ECO:0007669"/>
    <property type="project" value="TreeGrafter"/>
</dbReference>
<protein>
    <submittedName>
        <fullName evidence="7">NCS1 nucleoside transporter</fullName>
    </submittedName>
</protein>
<dbReference type="EMBL" id="LT841305">
    <property type="protein sequence ID" value="SMH67233.1"/>
    <property type="molecule type" value="Genomic_DNA"/>
</dbReference>
<dbReference type="InterPro" id="IPR001248">
    <property type="entry name" value="Pur-cyt_permease"/>
</dbReference>
<sequence>MTASRDTRQTAWSAIDVPEGATLVSLKAEVAGSPLYNPDLAPVGAAERTWNTWNITALWISMSAVLTTYTLASGLMMAGMTWWQALLTVTLGNLLVLIPMLLNAYVGVRYGIPFPVFVRASFGTVGAKAAAMARGLVGCGWFGIQTWLGGLALSALMTHFWSPWAQIRGHQFIAFGLFWTLQMAIVLRGMRAIKRFETMAAPMLIVLLLLLFLWALIAGQGFTAVLRNSDLLAKPSTHTFWEIFWPGLAANVGYWATLSLNIPDFTRFARSQKAQILGQSIGLPLGMMGTSFIGIFVTAAAMGIFHETLWNPITLIPAISQNGWILVIAMGAILLAQTSINMGANVVSPSNDFSNLAPQAISFRVGGIITGVVGVLMCPWLLMENASAYIFTWLAGYGSLLGAIAGIMITDYWWVRRRQLSLRDLYLQDGVYPRWNGWAFVAMAIAILPIIPGFVAAAQAPGGIVAHPGFFDQLYVYGWFWTFSVASFSYGGLRYFLGNAGIRSGKSEPIREGVAHD</sequence>
<evidence type="ECO:0000256" key="5">
    <source>
        <dbReference type="ARBA" id="ARBA00023136"/>
    </source>
</evidence>
<dbReference type="EMBL" id="CCCS020000023">
    <property type="protein sequence ID" value="CDQ09521.1"/>
    <property type="molecule type" value="Genomic_DNA"/>
</dbReference>
<feature type="transmembrane region" description="Helical" evidence="6">
    <location>
        <begin position="388"/>
        <end position="414"/>
    </location>
</feature>
<dbReference type="PANTHER" id="PTHR30618">
    <property type="entry name" value="NCS1 FAMILY PURINE/PYRIMIDINE TRANSPORTER"/>
    <property type="match status" value="1"/>
</dbReference>
<gene>
    <name evidence="7" type="ORF">AFERRI_30167</name>
    <name evidence="8" type="ORF">AFERRI_50434</name>
</gene>
<comment type="subcellular location">
    <subcellularLocation>
        <location evidence="1">Membrane</location>
        <topology evidence="1">Multi-pass membrane protein</topology>
    </subcellularLocation>
</comment>
<reference evidence="8 9" key="3">
    <citation type="submission" date="2017-03" db="EMBL/GenBank/DDBJ databases">
        <authorList>
            <person name="Regsiter A."/>
            <person name="William W."/>
        </authorList>
    </citation>
    <scope>NUCLEOTIDE SEQUENCE [LARGE SCALE GENOMIC DNA]</scope>
    <source>
        <strain evidence="8">PRJEB5721</strain>
    </source>
</reference>
<dbReference type="GO" id="GO:0015205">
    <property type="term" value="F:nucleobase transmembrane transporter activity"/>
    <property type="evidence" value="ECO:0007669"/>
    <property type="project" value="TreeGrafter"/>
</dbReference>
<comment type="similarity">
    <text evidence="2">Belongs to the purine-cytosine permease (2.A.39) family.</text>
</comment>
<evidence type="ECO:0000256" key="3">
    <source>
        <dbReference type="ARBA" id="ARBA00022692"/>
    </source>
</evidence>
<dbReference type="Pfam" id="PF02133">
    <property type="entry name" value="Transp_cyt_pur"/>
    <property type="match status" value="1"/>
</dbReference>
<feature type="transmembrane region" description="Helical" evidence="6">
    <location>
        <begin position="283"/>
        <end position="304"/>
    </location>
</feature>
<evidence type="ECO:0000256" key="6">
    <source>
        <dbReference type="SAM" id="Phobius"/>
    </source>
</evidence>
<keyword evidence="3 6" id="KW-0812">Transmembrane</keyword>
<feature type="transmembrane region" description="Helical" evidence="6">
    <location>
        <begin position="478"/>
        <end position="497"/>
    </location>
</feature>
<dbReference type="InterPro" id="IPR045225">
    <property type="entry name" value="Uracil/uridine/allantoin_perm"/>
</dbReference>
<dbReference type="Gene3D" id="1.10.4160.10">
    <property type="entry name" value="Hydantoin permease"/>
    <property type="match status" value="1"/>
</dbReference>
<name>A0A060UMK4_9PROT</name>
<evidence type="ECO:0000256" key="2">
    <source>
        <dbReference type="ARBA" id="ARBA00008974"/>
    </source>
</evidence>
<evidence type="ECO:0000256" key="1">
    <source>
        <dbReference type="ARBA" id="ARBA00004141"/>
    </source>
</evidence>
<feature type="transmembrane region" description="Helical" evidence="6">
    <location>
        <begin position="85"/>
        <end position="106"/>
    </location>
</feature>
<evidence type="ECO:0000313" key="7">
    <source>
        <dbReference type="EMBL" id="CDQ09521.1"/>
    </source>
</evidence>
<organism evidence="7">
    <name type="scientific">Acidithiobacillus ferrivorans</name>
    <dbReference type="NCBI Taxonomy" id="160808"/>
    <lineage>
        <taxon>Bacteria</taxon>
        <taxon>Pseudomonadati</taxon>
        <taxon>Pseudomonadota</taxon>
        <taxon>Acidithiobacillia</taxon>
        <taxon>Acidithiobacillales</taxon>
        <taxon>Acidithiobacillaceae</taxon>
        <taxon>Acidithiobacillus</taxon>
    </lineage>
</organism>
<feature type="transmembrane region" description="Helical" evidence="6">
    <location>
        <begin position="57"/>
        <end position="78"/>
    </location>
</feature>
<feature type="transmembrane region" description="Helical" evidence="6">
    <location>
        <begin position="199"/>
        <end position="223"/>
    </location>
</feature>
<feature type="transmembrane region" description="Helical" evidence="6">
    <location>
        <begin position="138"/>
        <end position="161"/>
    </location>
</feature>
<evidence type="ECO:0000313" key="9">
    <source>
        <dbReference type="Proteomes" id="UP000193925"/>
    </source>
</evidence>
<dbReference type="AlphaFoldDB" id="A0A060UMK4"/>
<reference evidence="7" key="1">
    <citation type="submission" date="2014-03" db="EMBL/GenBank/DDBJ databases">
        <authorList>
            <person name="Genoscope - CEA"/>
        </authorList>
    </citation>
    <scope>NUCLEOTIDE SEQUENCE [LARGE SCALE GENOMIC DNA]</scope>
    <source>
        <strain evidence="7">CF27</strain>
    </source>
</reference>
<accession>A0A060UMK4</accession>
<evidence type="ECO:0000313" key="8">
    <source>
        <dbReference type="EMBL" id="SMH67233.1"/>
    </source>
</evidence>
<dbReference type="CDD" id="cd11485">
    <property type="entry name" value="SLC-NCS1sbd_YbbW-like"/>
    <property type="match status" value="1"/>
</dbReference>
<feature type="transmembrane region" description="Helical" evidence="6">
    <location>
        <begin position="243"/>
        <end position="262"/>
    </location>
</feature>
<reference evidence="7" key="2">
    <citation type="submission" date="2014-07" db="EMBL/GenBank/DDBJ databases">
        <title>Initial genome analysis of the psychrotolerant acidophile Acidithiobacillus ferrivorans CF27: insights into iron and sulfur oxidation pathways and into biofilm formation.</title>
        <authorList>
            <person name="Talla E."/>
            <person name="Hedrich S."/>
            <person name="Mangenot S."/>
            <person name="Ji B."/>
            <person name="Johnson D.B."/>
            <person name="Barbe V."/>
            <person name="Bonnefoy V."/>
        </authorList>
    </citation>
    <scope>NUCLEOTIDE SEQUENCE [LARGE SCALE GENOMIC DNA]</scope>
    <source>
        <strain evidence="7">CF27</strain>
    </source>
</reference>
<dbReference type="Proteomes" id="UP000193925">
    <property type="component" value="Chromosome AFERRI"/>
</dbReference>
<feature type="transmembrane region" description="Helical" evidence="6">
    <location>
        <begin position="360"/>
        <end position="382"/>
    </location>
</feature>